<dbReference type="EMBL" id="CAJJDO010000009">
    <property type="protein sequence ID" value="CAD8141110.1"/>
    <property type="molecule type" value="Genomic_DNA"/>
</dbReference>
<proteinExistence type="predicted"/>
<organism evidence="1 2">
    <name type="scientific">Paramecium pentaurelia</name>
    <dbReference type="NCBI Taxonomy" id="43138"/>
    <lineage>
        <taxon>Eukaryota</taxon>
        <taxon>Sar</taxon>
        <taxon>Alveolata</taxon>
        <taxon>Ciliophora</taxon>
        <taxon>Intramacronucleata</taxon>
        <taxon>Oligohymenophorea</taxon>
        <taxon>Peniculida</taxon>
        <taxon>Parameciidae</taxon>
        <taxon>Paramecium</taxon>
    </lineage>
</organism>
<gene>
    <name evidence="1" type="ORF">PPENT_87.1.T0090443</name>
</gene>
<dbReference type="OrthoDB" id="1305at2759"/>
<name>A0A8S1SMP6_9CILI</name>
<keyword evidence="2" id="KW-1185">Reference proteome</keyword>
<sequence>MTHQHNGFTWTQTFSTVKTKNNCQSLVQTVTPNQGPVYLKIDTEREFQHSSDLGWNWHKSWNIPNISVKFTLKNDEYTQWMNCQVQLKAVKELQADLFEEVGLDGTTLYELIDGKAFFTGVKFNSTTYNHQGHKFQLILIIKERENIILSLQSSSIFVDSRRSARDEHRQIQYIQPFEPSYLERNFCKKEKCQNDIVDAPIENNENGLYNYLTAPNIRNKIKHPLFLALKFSRCFNIYYMNNSEVQNHLVELQKQLFSKSQMSQYLLVFQSNNNRIKRKIEDSLNQLFGQSKIQVVEKKHLNQLIHHKLEFNLEDYKDSYNQLIHLMNQFKQHSEFHSQHPKQKVQSIEIEPQSQPLIKLPFNHLDRKSAFTKYKDFDKLPTKNFEDEKLEQQQRQEKFNNLQDMENYEKIQKIVKIQEKNNNYQQQYQFSQSQIASNYYINQYHNLNSNFSMLFEQKLQEQLLQFYMIQQQLLLLQMPSYV</sequence>
<evidence type="ECO:0000313" key="2">
    <source>
        <dbReference type="Proteomes" id="UP000689195"/>
    </source>
</evidence>
<comment type="caution">
    <text evidence="1">The sequence shown here is derived from an EMBL/GenBank/DDBJ whole genome shotgun (WGS) entry which is preliminary data.</text>
</comment>
<dbReference type="Proteomes" id="UP000689195">
    <property type="component" value="Unassembled WGS sequence"/>
</dbReference>
<evidence type="ECO:0000313" key="1">
    <source>
        <dbReference type="EMBL" id="CAD8141110.1"/>
    </source>
</evidence>
<accession>A0A8S1SMP6</accession>
<reference evidence="1" key="1">
    <citation type="submission" date="2021-01" db="EMBL/GenBank/DDBJ databases">
        <authorList>
            <consortium name="Genoscope - CEA"/>
            <person name="William W."/>
        </authorList>
    </citation>
    <scope>NUCLEOTIDE SEQUENCE</scope>
</reference>
<dbReference type="AlphaFoldDB" id="A0A8S1SMP6"/>
<protein>
    <submittedName>
        <fullName evidence="1">Uncharacterized protein</fullName>
    </submittedName>
</protein>